<sequence length="97" mass="11032">MKTESNYCFLQGAKVRDLIFHSLITSGILDTDISDYPLIQIWRKGKYEFLTPVNRHSSRALCDLVEANVKPRESGHSLEETETRLGSSLTAFTELKI</sequence>
<protein>
    <submittedName>
        <fullName evidence="1">Uncharacterized protein</fullName>
    </submittedName>
</protein>
<reference evidence="1" key="1">
    <citation type="submission" date="2011-02" db="EMBL/GenBank/DDBJ databases">
        <title>The genome of the leaf-cutting ant Acromyrmex echinatior suggests key adaptations to social evolution and fungus farming.</title>
        <authorList>
            <person name="Nygaard S."/>
            <person name="Zhang G."/>
        </authorList>
    </citation>
    <scope>NUCLEOTIDE SEQUENCE</scope>
</reference>
<gene>
    <name evidence="1" type="ORF">G5I_09242</name>
</gene>
<evidence type="ECO:0000313" key="1">
    <source>
        <dbReference type="EMBL" id="EGI62457.1"/>
    </source>
</evidence>
<keyword evidence="2" id="KW-1185">Reference proteome</keyword>
<dbReference type="EMBL" id="GL888341">
    <property type="protein sequence ID" value="EGI62457.1"/>
    <property type="molecule type" value="Genomic_DNA"/>
</dbReference>
<dbReference type="Proteomes" id="UP000007755">
    <property type="component" value="Unassembled WGS sequence"/>
</dbReference>
<evidence type="ECO:0000313" key="2">
    <source>
        <dbReference type="Proteomes" id="UP000007755"/>
    </source>
</evidence>
<dbReference type="InParanoid" id="F4WTN6"/>
<dbReference type="AlphaFoldDB" id="F4WTN6"/>
<proteinExistence type="predicted"/>
<accession>F4WTN6</accession>
<name>F4WTN6_ACREC</name>
<organism evidence="2">
    <name type="scientific">Acromyrmex echinatior</name>
    <name type="common">Panamanian leafcutter ant</name>
    <name type="synonym">Acromyrmex octospinosus echinatior</name>
    <dbReference type="NCBI Taxonomy" id="103372"/>
    <lineage>
        <taxon>Eukaryota</taxon>
        <taxon>Metazoa</taxon>
        <taxon>Ecdysozoa</taxon>
        <taxon>Arthropoda</taxon>
        <taxon>Hexapoda</taxon>
        <taxon>Insecta</taxon>
        <taxon>Pterygota</taxon>
        <taxon>Neoptera</taxon>
        <taxon>Endopterygota</taxon>
        <taxon>Hymenoptera</taxon>
        <taxon>Apocrita</taxon>
        <taxon>Aculeata</taxon>
        <taxon>Formicoidea</taxon>
        <taxon>Formicidae</taxon>
        <taxon>Myrmicinae</taxon>
        <taxon>Acromyrmex</taxon>
    </lineage>
</organism>